<organism evidence="2">
    <name type="scientific">Streptomyces sp. NBC_00093</name>
    <dbReference type="NCBI Taxonomy" id="2975649"/>
    <lineage>
        <taxon>Bacteria</taxon>
        <taxon>Bacillati</taxon>
        <taxon>Actinomycetota</taxon>
        <taxon>Actinomycetes</taxon>
        <taxon>Kitasatosporales</taxon>
        <taxon>Streptomycetaceae</taxon>
        <taxon>Streptomyces</taxon>
    </lineage>
</organism>
<name>A0AAU2ACY4_9ACTN</name>
<dbReference type="EC" id="2.5.1.15" evidence="2"/>
<reference evidence="2" key="1">
    <citation type="submission" date="2022-10" db="EMBL/GenBank/DDBJ databases">
        <title>The complete genomes of actinobacterial strains from the NBC collection.</title>
        <authorList>
            <person name="Joergensen T.S."/>
            <person name="Alvarez Arevalo M."/>
            <person name="Sterndorff E.B."/>
            <person name="Faurdal D."/>
            <person name="Vuksanovic O."/>
            <person name="Mourched A.-S."/>
            <person name="Charusanti P."/>
            <person name="Shaw S."/>
            <person name="Blin K."/>
            <person name="Weber T."/>
        </authorList>
    </citation>
    <scope>NUCLEOTIDE SEQUENCE</scope>
    <source>
        <strain evidence="2">NBC_00093</strain>
    </source>
</reference>
<dbReference type="PROSITE" id="PS50972">
    <property type="entry name" value="PTERIN_BINDING"/>
    <property type="match status" value="1"/>
</dbReference>
<sequence>MSTVQGAAVGRSRTPMGLEGLAWPGRRLFMGILNATPDFFSGGGLYEGDRCAVDRGLELTAQVADIVHVGGESTRSGVRPAGPEEELARTVPVVRELARADVCVNVDTMHASVARAAVEAGASLVNDVSGDLVDPAVASTVAAVGAPYVAMHWRAPSPETDRHADHRDVVAEVGAELGRHLKELTERRVGPFVDAALAGVFCVRVKDVPSTADAVRMASARLDHCNRDTGQVRAAPAGAGCGLYP</sequence>
<dbReference type="Pfam" id="PF00809">
    <property type="entry name" value="Pterin_bind"/>
    <property type="match status" value="1"/>
</dbReference>
<dbReference type="GO" id="GO:0046654">
    <property type="term" value="P:tetrahydrofolate biosynthetic process"/>
    <property type="evidence" value="ECO:0007669"/>
    <property type="project" value="TreeGrafter"/>
</dbReference>
<dbReference type="GO" id="GO:0004156">
    <property type="term" value="F:dihydropteroate synthase activity"/>
    <property type="evidence" value="ECO:0007669"/>
    <property type="project" value="UniProtKB-EC"/>
</dbReference>
<feature type="domain" description="Pterin-binding" evidence="1">
    <location>
        <begin position="27"/>
        <end position="245"/>
    </location>
</feature>
<dbReference type="Gene3D" id="3.20.20.20">
    <property type="entry name" value="Dihydropteroate synthase-like"/>
    <property type="match status" value="1"/>
</dbReference>
<evidence type="ECO:0000259" key="1">
    <source>
        <dbReference type="PROSITE" id="PS50972"/>
    </source>
</evidence>
<dbReference type="GO" id="GO:0005829">
    <property type="term" value="C:cytosol"/>
    <property type="evidence" value="ECO:0007669"/>
    <property type="project" value="TreeGrafter"/>
</dbReference>
<dbReference type="InterPro" id="IPR000489">
    <property type="entry name" value="Pterin-binding_dom"/>
</dbReference>
<keyword evidence="2" id="KW-0808">Transferase</keyword>
<dbReference type="InterPro" id="IPR045031">
    <property type="entry name" value="DHP_synth-like"/>
</dbReference>
<gene>
    <name evidence="2" type="ORF">OHA22_47270</name>
</gene>
<proteinExistence type="predicted"/>
<evidence type="ECO:0000313" key="2">
    <source>
        <dbReference type="EMBL" id="WTT22606.1"/>
    </source>
</evidence>
<protein>
    <submittedName>
        <fullName evidence="2">Dihydropteroate synthase</fullName>
        <ecNumber evidence="2">2.5.1.15</ecNumber>
    </submittedName>
</protein>
<dbReference type="SUPFAM" id="SSF51717">
    <property type="entry name" value="Dihydropteroate synthetase-like"/>
    <property type="match status" value="1"/>
</dbReference>
<dbReference type="AlphaFoldDB" id="A0AAU2ACY4"/>
<dbReference type="PANTHER" id="PTHR20941">
    <property type="entry name" value="FOLATE SYNTHESIS PROTEINS"/>
    <property type="match status" value="1"/>
</dbReference>
<dbReference type="EMBL" id="CP108222">
    <property type="protein sequence ID" value="WTT22606.1"/>
    <property type="molecule type" value="Genomic_DNA"/>
</dbReference>
<dbReference type="PANTHER" id="PTHR20941:SF1">
    <property type="entry name" value="FOLIC ACID SYNTHESIS PROTEIN FOL1"/>
    <property type="match status" value="1"/>
</dbReference>
<accession>A0AAU2ACY4</accession>
<dbReference type="InterPro" id="IPR011005">
    <property type="entry name" value="Dihydropteroate_synth-like_sf"/>
</dbReference>